<evidence type="ECO:0000313" key="2">
    <source>
        <dbReference type="EMBL" id="CAK78794.1"/>
    </source>
</evidence>
<reference evidence="2 3" key="1">
    <citation type="journal article" date="2006" name="Nature">
        <title>Global trends of whole-genome duplications revealed by the ciliate Paramecium tetraurelia.</title>
        <authorList>
            <consortium name="Genoscope"/>
            <person name="Aury J.-M."/>
            <person name="Jaillon O."/>
            <person name="Duret L."/>
            <person name="Noel B."/>
            <person name="Jubin C."/>
            <person name="Porcel B.M."/>
            <person name="Segurens B."/>
            <person name="Daubin V."/>
            <person name="Anthouard V."/>
            <person name="Aiach N."/>
            <person name="Arnaiz O."/>
            <person name="Billaut A."/>
            <person name="Beisson J."/>
            <person name="Blanc I."/>
            <person name="Bouhouche K."/>
            <person name="Camara F."/>
            <person name="Duharcourt S."/>
            <person name="Guigo R."/>
            <person name="Gogendeau D."/>
            <person name="Katinka M."/>
            <person name="Keller A.-M."/>
            <person name="Kissmehl R."/>
            <person name="Klotz C."/>
            <person name="Koll F."/>
            <person name="Le Moue A."/>
            <person name="Lepere C."/>
            <person name="Malinsky S."/>
            <person name="Nowacki M."/>
            <person name="Nowak J.K."/>
            <person name="Plattner H."/>
            <person name="Poulain J."/>
            <person name="Ruiz F."/>
            <person name="Serrano V."/>
            <person name="Zagulski M."/>
            <person name="Dessen P."/>
            <person name="Betermier M."/>
            <person name="Weissenbach J."/>
            <person name="Scarpelli C."/>
            <person name="Schachter V."/>
            <person name="Sperling L."/>
            <person name="Meyer E."/>
            <person name="Cohen J."/>
            <person name="Wincker P."/>
        </authorList>
    </citation>
    <scope>NUCLEOTIDE SEQUENCE [LARGE SCALE GENOMIC DNA]</scope>
    <source>
        <strain evidence="2 3">Stock d4-2</strain>
    </source>
</reference>
<keyword evidence="1" id="KW-0472">Membrane</keyword>
<evidence type="ECO:0000256" key="1">
    <source>
        <dbReference type="SAM" id="Phobius"/>
    </source>
</evidence>
<sequence length="245" mass="28943">MMLTVLKDIFYRMTIDYTLFKAQIQLIDSGQDGLTIYIVRIFLSLYLIILYFITNKLKKYNIHNLDLALTGLYYVSAFLTMFFVTFNNQQRFLISDNAEAYFFAFSAVNQLSLKFKYMFFYILLQQAAWFVQLLLHEHNNLLVFIVLSTIILVIVSHNNFELTIKNFNSAANENLKKSREILYQLIYCRLVFQQGSIRIAKLNWNYQMFQQMQLFCLLIQVDSQHTQQSLSRISCKNAQGIDDII</sequence>
<keyword evidence="1" id="KW-1133">Transmembrane helix</keyword>
<gene>
    <name evidence="2" type="ORF">GSPATT00001835001</name>
</gene>
<feature type="transmembrane region" description="Helical" evidence="1">
    <location>
        <begin position="92"/>
        <end position="111"/>
    </location>
</feature>
<dbReference type="EMBL" id="CT868318">
    <property type="protein sequence ID" value="CAK78794.1"/>
    <property type="molecule type" value="Genomic_DNA"/>
</dbReference>
<keyword evidence="3" id="KW-1185">Reference proteome</keyword>
<proteinExistence type="predicted"/>
<dbReference type="KEGG" id="ptm:GSPATT00001835001"/>
<organism evidence="2 3">
    <name type="scientific">Paramecium tetraurelia</name>
    <dbReference type="NCBI Taxonomy" id="5888"/>
    <lineage>
        <taxon>Eukaryota</taxon>
        <taxon>Sar</taxon>
        <taxon>Alveolata</taxon>
        <taxon>Ciliophora</taxon>
        <taxon>Intramacronucleata</taxon>
        <taxon>Oligohymenophorea</taxon>
        <taxon>Peniculida</taxon>
        <taxon>Parameciidae</taxon>
        <taxon>Paramecium</taxon>
    </lineage>
</organism>
<evidence type="ECO:0008006" key="4">
    <source>
        <dbReference type="Google" id="ProtNLM"/>
    </source>
</evidence>
<protein>
    <recommendedName>
        <fullName evidence="4">Transmembrane protein</fullName>
    </recommendedName>
</protein>
<keyword evidence="1" id="KW-0812">Transmembrane</keyword>
<dbReference type="AlphaFoldDB" id="A0D6X7"/>
<feature type="transmembrane region" description="Helical" evidence="1">
    <location>
        <begin position="34"/>
        <end position="53"/>
    </location>
</feature>
<evidence type="ECO:0000313" key="3">
    <source>
        <dbReference type="Proteomes" id="UP000000600"/>
    </source>
</evidence>
<dbReference type="GeneID" id="5031976"/>
<dbReference type="RefSeq" id="XP_001446191.1">
    <property type="nucleotide sequence ID" value="XM_001446154.1"/>
</dbReference>
<dbReference type="HOGENOM" id="CLU_1135369_0_0_1"/>
<feature type="transmembrane region" description="Helical" evidence="1">
    <location>
        <begin position="141"/>
        <end position="160"/>
    </location>
</feature>
<dbReference type="Proteomes" id="UP000000600">
    <property type="component" value="Unassembled WGS sequence"/>
</dbReference>
<accession>A0D6X7</accession>
<feature type="transmembrane region" description="Helical" evidence="1">
    <location>
        <begin position="65"/>
        <end position="86"/>
    </location>
</feature>
<dbReference type="InParanoid" id="A0D6X7"/>
<name>A0D6X7_PARTE</name>